<dbReference type="EMBL" id="SRLO01000611">
    <property type="protein sequence ID" value="TNN50610.1"/>
    <property type="molecule type" value="Genomic_DNA"/>
</dbReference>
<proteinExistence type="predicted"/>
<gene>
    <name evidence="1" type="ORF">EYF80_039184</name>
</gene>
<evidence type="ECO:0000313" key="1">
    <source>
        <dbReference type="EMBL" id="TNN50610.1"/>
    </source>
</evidence>
<protein>
    <submittedName>
        <fullName evidence="1">Uncharacterized protein</fullName>
    </submittedName>
</protein>
<accession>A0A4Z2GBJ3</accession>
<dbReference type="Proteomes" id="UP000314294">
    <property type="component" value="Unassembled WGS sequence"/>
</dbReference>
<name>A0A4Z2GBJ3_9TELE</name>
<evidence type="ECO:0000313" key="2">
    <source>
        <dbReference type="Proteomes" id="UP000314294"/>
    </source>
</evidence>
<sequence length="219" mass="23771">MGWMLRSATMREKSWPSLESAWQCLQSYLQDFDLAGRAVFDGGVQAVSEGRAVQQALQQAVLQQTRPLLLHRLLQLGLKVPVQLQAAEQSQQPHQAGLRGLGAGQGPVRLPLESGDGELDAVRGQLLLQSLGQPWRERALGVHIRNKHKLLQGGGALLLLSTGGHSGVKAGDLDSAGNDVVEAAVHVDGHRYGNEKEELVTEALQHTQEEDIEHIVTSR</sequence>
<dbReference type="AlphaFoldDB" id="A0A4Z2GBJ3"/>
<keyword evidence="2" id="KW-1185">Reference proteome</keyword>
<comment type="caution">
    <text evidence="1">The sequence shown here is derived from an EMBL/GenBank/DDBJ whole genome shotgun (WGS) entry which is preliminary data.</text>
</comment>
<reference evidence="1 2" key="1">
    <citation type="submission" date="2019-03" db="EMBL/GenBank/DDBJ databases">
        <title>First draft genome of Liparis tanakae, snailfish: a comprehensive survey of snailfish specific genes.</title>
        <authorList>
            <person name="Kim W."/>
            <person name="Song I."/>
            <person name="Jeong J.-H."/>
            <person name="Kim D."/>
            <person name="Kim S."/>
            <person name="Ryu S."/>
            <person name="Song J.Y."/>
            <person name="Lee S.K."/>
        </authorList>
    </citation>
    <scope>NUCLEOTIDE SEQUENCE [LARGE SCALE GENOMIC DNA]</scope>
    <source>
        <tissue evidence="1">Muscle</tissue>
    </source>
</reference>
<organism evidence="1 2">
    <name type="scientific">Liparis tanakae</name>
    <name type="common">Tanaka's snailfish</name>
    <dbReference type="NCBI Taxonomy" id="230148"/>
    <lineage>
        <taxon>Eukaryota</taxon>
        <taxon>Metazoa</taxon>
        <taxon>Chordata</taxon>
        <taxon>Craniata</taxon>
        <taxon>Vertebrata</taxon>
        <taxon>Euteleostomi</taxon>
        <taxon>Actinopterygii</taxon>
        <taxon>Neopterygii</taxon>
        <taxon>Teleostei</taxon>
        <taxon>Neoteleostei</taxon>
        <taxon>Acanthomorphata</taxon>
        <taxon>Eupercaria</taxon>
        <taxon>Perciformes</taxon>
        <taxon>Cottioidei</taxon>
        <taxon>Cottales</taxon>
        <taxon>Liparidae</taxon>
        <taxon>Liparis</taxon>
    </lineage>
</organism>